<keyword evidence="6 11" id="KW-0472">Membrane</keyword>
<dbReference type="InterPro" id="IPR046357">
    <property type="entry name" value="PPIase_dom_sf"/>
</dbReference>
<dbReference type="SUPFAM" id="SSF54534">
    <property type="entry name" value="FKBP-like"/>
    <property type="match status" value="1"/>
</dbReference>
<evidence type="ECO:0000256" key="1">
    <source>
        <dbReference type="ARBA" id="ARBA00004382"/>
    </source>
</evidence>
<dbReference type="Pfam" id="PF13624">
    <property type="entry name" value="SurA_N_3"/>
    <property type="match status" value="1"/>
</dbReference>
<evidence type="ECO:0000256" key="4">
    <source>
        <dbReference type="ARBA" id="ARBA00022692"/>
    </source>
</evidence>
<evidence type="ECO:0000256" key="9">
    <source>
        <dbReference type="ARBA" id="ARBA00040743"/>
    </source>
</evidence>
<reference evidence="13" key="1">
    <citation type="submission" date="2016-10" db="EMBL/GenBank/DDBJ databases">
        <title>Sequence of Gallionella enrichment culture.</title>
        <authorList>
            <person name="Poehlein A."/>
            <person name="Muehling M."/>
            <person name="Daniel R."/>
        </authorList>
    </citation>
    <scope>NUCLEOTIDE SEQUENCE</scope>
</reference>
<evidence type="ECO:0000256" key="5">
    <source>
        <dbReference type="ARBA" id="ARBA00022989"/>
    </source>
</evidence>
<keyword evidence="13" id="KW-0413">Isomerase</keyword>
<dbReference type="PANTHER" id="PTHR47529:SF1">
    <property type="entry name" value="PERIPLASMIC CHAPERONE PPID"/>
    <property type="match status" value="1"/>
</dbReference>
<name>A0A1J5SG80_9ZZZZ</name>
<keyword evidence="2" id="KW-1003">Cell membrane</keyword>
<comment type="similarity">
    <text evidence="8">Belongs to the PpiD chaperone family.</text>
</comment>
<keyword evidence="3" id="KW-0997">Cell inner membrane</keyword>
<feature type="domain" description="PpiC" evidence="12">
    <location>
        <begin position="264"/>
        <end position="367"/>
    </location>
</feature>
<evidence type="ECO:0000313" key="13">
    <source>
        <dbReference type="EMBL" id="OIQ99181.1"/>
    </source>
</evidence>
<evidence type="ECO:0000256" key="2">
    <source>
        <dbReference type="ARBA" id="ARBA00022475"/>
    </source>
</evidence>
<dbReference type="PROSITE" id="PS01096">
    <property type="entry name" value="PPIC_PPIASE_1"/>
    <property type="match status" value="1"/>
</dbReference>
<evidence type="ECO:0000256" key="6">
    <source>
        <dbReference type="ARBA" id="ARBA00023136"/>
    </source>
</evidence>
<comment type="caution">
    <text evidence="13">The sequence shown here is derived from an EMBL/GenBank/DDBJ whole genome shotgun (WGS) entry which is preliminary data.</text>
</comment>
<accession>A0A1J5SG80</accession>
<dbReference type="InterPro" id="IPR052029">
    <property type="entry name" value="PpiD_chaperone"/>
</dbReference>
<dbReference type="InterPro" id="IPR027304">
    <property type="entry name" value="Trigger_fact/SurA_dom_sf"/>
</dbReference>
<evidence type="ECO:0000256" key="3">
    <source>
        <dbReference type="ARBA" id="ARBA00022519"/>
    </source>
</evidence>
<dbReference type="PROSITE" id="PS50198">
    <property type="entry name" value="PPIC_PPIASE_2"/>
    <property type="match status" value="1"/>
</dbReference>
<keyword evidence="7" id="KW-0143">Chaperone</keyword>
<sequence>MFEYVRNNPKVVQLFLALITLPFAFVGIQSFISNRGGGDEVASVGKSKITPQEWQRALREQEEKLRASLGSNFNPAMIKDPAVRRAMLESLINERVLTLHAAESGLTTSDAELAQVIQSVPAFQDQGKFSRQRYEAYVAGQDLSPAAFEARLRQNINLQQLLGAVRDGSISGRVPADRWVAALEEGREVSETVLKPEQFAAQVKLGPDAAKNYYDAHRSAFETPEQLRAEYLVLSQDSLAAQVSVSDEEVKSWYQSHADSYKQNEERRASHILIKVGKDAPAAEVKAAQAKAEAILAQVKKHPAEFAKLAKQYSQDPGSADKGGDLGWFSRGMMVKSFDDAAFGLKENEISGLVRSDFGFHIIELTGLKPARLKPLEEVRSDIVAELKRRAAQKKYDELAESFSNTVYEQADSLKPAADKFKLTIQQSPWLAKGGQAAAPFNNPKLQTALFSADAIKSKHNTEAVEVAPNTLVSARVLDYKPSALQPLAAVNKDIEAQLTRGEAAKLARSAGAADLAKLVHGDSVDLAWSPAKLVSRLTATDLSSDAATAIFRTDVAKLPAYTGVALPDGSYALYRISRVQPFVASKATEAQAKSLSQQYEKVIADQDFSAWLAALRLRYPVDIRKEALAATEP</sequence>
<dbReference type="Gene3D" id="1.10.4030.10">
    <property type="entry name" value="Porin chaperone SurA, peptide-binding domain"/>
    <property type="match status" value="1"/>
</dbReference>
<dbReference type="SUPFAM" id="SSF109998">
    <property type="entry name" value="Triger factor/SurA peptide-binding domain-like"/>
    <property type="match status" value="1"/>
</dbReference>
<dbReference type="EMBL" id="MLJW01000109">
    <property type="protein sequence ID" value="OIQ99181.1"/>
    <property type="molecule type" value="Genomic_DNA"/>
</dbReference>
<dbReference type="InterPro" id="IPR000297">
    <property type="entry name" value="PPIase_PpiC"/>
</dbReference>
<dbReference type="GO" id="GO:0005886">
    <property type="term" value="C:plasma membrane"/>
    <property type="evidence" value="ECO:0007669"/>
    <property type="project" value="UniProtKB-SubCell"/>
</dbReference>
<dbReference type="PANTHER" id="PTHR47529">
    <property type="entry name" value="PEPTIDYL-PROLYL CIS-TRANS ISOMERASE D"/>
    <property type="match status" value="1"/>
</dbReference>
<proteinExistence type="inferred from homology"/>
<gene>
    <name evidence="13" type="primary">ppiD_5</name>
    <name evidence="13" type="ORF">GALL_187630</name>
</gene>
<evidence type="ECO:0000259" key="12">
    <source>
        <dbReference type="PROSITE" id="PS50198"/>
    </source>
</evidence>
<dbReference type="GO" id="GO:0003755">
    <property type="term" value="F:peptidyl-prolyl cis-trans isomerase activity"/>
    <property type="evidence" value="ECO:0007669"/>
    <property type="project" value="InterPro"/>
</dbReference>
<dbReference type="InterPro" id="IPR023058">
    <property type="entry name" value="PPIase_PpiC_CS"/>
</dbReference>
<dbReference type="Pfam" id="PF13616">
    <property type="entry name" value="Rotamase_3"/>
    <property type="match status" value="1"/>
</dbReference>
<evidence type="ECO:0000256" key="7">
    <source>
        <dbReference type="ARBA" id="ARBA00023186"/>
    </source>
</evidence>
<keyword evidence="5 11" id="KW-1133">Transmembrane helix</keyword>
<dbReference type="AlphaFoldDB" id="A0A1J5SG80"/>
<evidence type="ECO:0000256" key="11">
    <source>
        <dbReference type="SAM" id="Phobius"/>
    </source>
</evidence>
<comment type="subcellular location">
    <subcellularLocation>
        <location evidence="1">Cell inner membrane</location>
        <topology evidence="1">Single-pass type II membrane protein</topology>
        <orientation evidence="1">Periplasmic side</orientation>
    </subcellularLocation>
</comment>
<keyword evidence="4 11" id="KW-0812">Transmembrane</keyword>
<evidence type="ECO:0000256" key="10">
    <source>
        <dbReference type="ARBA" id="ARBA00042775"/>
    </source>
</evidence>
<dbReference type="Gene3D" id="3.10.50.40">
    <property type="match status" value="1"/>
</dbReference>
<feature type="transmembrane region" description="Helical" evidence="11">
    <location>
        <begin position="12"/>
        <end position="32"/>
    </location>
</feature>
<evidence type="ECO:0000256" key="8">
    <source>
        <dbReference type="ARBA" id="ARBA00038408"/>
    </source>
</evidence>
<organism evidence="13">
    <name type="scientific">mine drainage metagenome</name>
    <dbReference type="NCBI Taxonomy" id="410659"/>
    <lineage>
        <taxon>unclassified sequences</taxon>
        <taxon>metagenomes</taxon>
        <taxon>ecological metagenomes</taxon>
    </lineage>
</organism>
<protein>
    <recommendedName>
        <fullName evidence="9">Periplasmic chaperone PpiD</fullName>
    </recommendedName>
    <alternativeName>
        <fullName evidence="10">Periplasmic folding chaperone</fullName>
    </alternativeName>
</protein>